<accession>A0A1W1CBD7</accession>
<feature type="compositionally biased region" description="Low complexity" evidence="1">
    <location>
        <begin position="39"/>
        <end position="60"/>
    </location>
</feature>
<feature type="region of interest" description="Disordered" evidence="1">
    <location>
        <begin position="35"/>
        <end position="60"/>
    </location>
</feature>
<protein>
    <submittedName>
        <fullName evidence="2">Uncharacterized protein</fullName>
    </submittedName>
</protein>
<gene>
    <name evidence="2" type="ORF">MNB_SV-12-1700</name>
</gene>
<reference evidence="2" key="1">
    <citation type="submission" date="2016-10" db="EMBL/GenBank/DDBJ databases">
        <authorList>
            <person name="de Groot N.N."/>
        </authorList>
    </citation>
    <scope>NUCLEOTIDE SEQUENCE</scope>
</reference>
<dbReference type="AlphaFoldDB" id="A0A1W1CBD7"/>
<name>A0A1W1CBD7_9ZZZZ</name>
<evidence type="ECO:0000256" key="1">
    <source>
        <dbReference type="SAM" id="MobiDB-lite"/>
    </source>
</evidence>
<sequence>MTRVIFVIFTLLTLVSGYMTYEGIGLEEVKSIEKERSSVRSSSHSSYRGSSYSGGYSSGK</sequence>
<proteinExistence type="predicted"/>
<organism evidence="2">
    <name type="scientific">hydrothermal vent metagenome</name>
    <dbReference type="NCBI Taxonomy" id="652676"/>
    <lineage>
        <taxon>unclassified sequences</taxon>
        <taxon>metagenomes</taxon>
        <taxon>ecological metagenomes</taxon>
    </lineage>
</organism>
<dbReference type="EMBL" id="FPHE01000122">
    <property type="protein sequence ID" value="SFV63106.1"/>
    <property type="molecule type" value="Genomic_DNA"/>
</dbReference>
<evidence type="ECO:0000313" key="2">
    <source>
        <dbReference type="EMBL" id="SFV63106.1"/>
    </source>
</evidence>